<sequence>MDYKMPVKELDNGTDYPLIVLSGMTGLSQEKIKQLSDQGHFQIREKNGEQVVNGKDFLAFARSVNNHVDVEKTNYSVMKVNETE</sequence>
<dbReference type="Proteomes" id="UP000308230">
    <property type="component" value="Unassembled WGS sequence"/>
</dbReference>
<dbReference type="RefSeq" id="WP_138126758.1">
    <property type="nucleotide sequence ID" value="NZ_SWLG01000007.1"/>
</dbReference>
<protein>
    <submittedName>
        <fullName evidence="1">Uncharacterized protein</fullName>
    </submittedName>
</protein>
<dbReference type="AlphaFoldDB" id="A0A5R9F9M5"/>
<keyword evidence="2" id="KW-1185">Reference proteome</keyword>
<dbReference type="OrthoDB" id="2679508at2"/>
<accession>A0A5R9F9M5</accession>
<organism evidence="1 2">
    <name type="scientific">Exobacillus caeni</name>
    <dbReference type="NCBI Taxonomy" id="2574798"/>
    <lineage>
        <taxon>Bacteria</taxon>
        <taxon>Bacillati</taxon>
        <taxon>Bacillota</taxon>
        <taxon>Bacilli</taxon>
        <taxon>Bacillales</taxon>
        <taxon>Guptibacillaceae</taxon>
        <taxon>Exobacillus</taxon>
    </lineage>
</organism>
<gene>
    <name evidence="1" type="ORF">FCL54_12070</name>
</gene>
<name>A0A5R9F9M5_9BACL</name>
<evidence type="ECO:0000313" key="2">
    <source>
        <dbReference type="Proteomes" id="UP000308230"/>
    </source>
</evidence>
<comment type="caution">
    <text evidence="1">The sequence shown here is derived from an EMBL/GenBank/DDBJ whole genome shotgun (WGS) entry which is preliminary data.</text>
</comment>
<proteinExistence type="predicted"/>
<reference evidence="1 2" key="1">
    <citation type="submission" date="2019-04" db="EMBL/GenBank/DDBJ databases">
        <title>Bacillus caeni sp. nov., a bacterium isolated from mangrove sediment.</title>
        <authorList>
            <person name="Huang H."/>
            <person name="Mo K."/>
            <person name="Hu Y."/>
        </authorList>
    </citation>
    <scope>NUCLEOTIDE SEQUENCE [LARGE SCALE GENOMIC DNA]</scope>
    <source>
        <strain evidence="1 2">HB172195</strain>
    </source>
</reference>
<dbReference type="EMBL" id="SWLG01000007">
    <property type="protein sequence ID" value="TLS37254.1"/>
    <property type="molecule type" value="Genomic_DNA"/>
</dbReference>
<evidence type="ECO:0000313" key="1">
    <source>
        <dbReference type="EMBL" id="TLS37254.1"/>
    </source>
</evidence>